<reference evidence="1" key="5">
    <citation type="journal article" date="2021" name="G3 (Bethesda)">
        <title>Aegilops tauschii genome assembly Aet v5.0 features greater sequence contiguity and improved annotation.</title>
        <authorList>
            <person name="Wang L."/>
            <person name="Zhu T."/>
            <person name="Rodriguez J.C."/>
            <person name="Deal K.R."/>
            <person name="Dubcovsky J."/>
            <person name="McGuire P.E."/>
            <person name="Lux T."/>
            <person name="Spannagl M."/>
            <person name="Mayer K.F.X."/>
            <person name="Baldrich P."/>
            <person name="Meyers B.C."/>
            <person name="Huo N."/>
            <person name="Gu Y.Q."/>
            <person name="Zhou H."/>
            <person name="Devos K.M."/>
            <person name="Bennetzen J.L."/>
            <person name="Unver T."/>
            <person name="Budak H."/>
            <person name="Gulick P.J."/>
            <person name="Galiba G."/>
            <person name="Kalapos B."/>
            <person name="Nelson D.R."/>
            <person name="Li P."/>
            <person name="You F.M."/>
            <person name="Luo M.C."/>
            <person name="Dvorak J."/>
        </authorList>
    </citation>
    <scope>NUCLEOTIDE SEQUENCE [LARGE SCALE GENOMIC DNA]</scope>
    <source>
        <strain evidence="1">cv. AL8/78</strain>
    </source>
</reference>
<name>A0A453N831_AEGTS</name>
<sequence length="83" mass="9845">MQRLVVKLRKQFFCCIHIILVLTIKCIRRMNSLCFRCLFLGHASGAFEEKWRMGKMVPQTLLEHLFYLRGISHPVPRVGMRQI</sequence>
<dbReference type="AlphaFoldDB" id="A0A453N831"/>
<dbReference type="EnsemblPlants" id="AET6Gv20268900.4">
    <property type="protein sequence ID" value="AET6Gv20268900.4"/>
    <property type="gene ID" value="AET6Gv20268900"/>
</dbReference>
<accession>A0A453N831</accession>
<proteinExistence type="predicted"/>
<evidence type="ECO:0000313" key="2">
    <source>
        <dbReference type="Proteomes" id="UP000015105"/>
    </source>
</evidence>
<evidence type="ECO:0000313" key="1">
    <source>
        <dbReference type="EnsemblPlants" id="AET6Gv20268900.4"/>
    </source>
</evidence>
<protein>
    <submittedName>
        <fullName evidence="1">Uncharacterized protein</fullName>
    </submittedName>
</protein>
<dbReference type="Proteomes" id="UP000015105">
    <property type="component" value="Chromosome 6D"/>
</dbReference>
<dbReference type="Gramene" id="AET6Gv20268900.4">
    <property type="protein sequence ID" value="AET6Gv20268900.4"/>
    <property type="gene ID" value="AET6Gv20268900"/>
</dbReference>
<reference evidence="1" key="4">
    <citation type="submission" date="2019-03" db="UniProtKB">
        <authorList>
            <consortium name="EnsemblPlants"/>
        </authorList>
    </citation>
    <scope>IDENTIFICATION</scope>
</reference>
<reference evidence="1" key="3">
    <citation type="journal article" date="2017" name="Nature">
        <title>Genome sequence of the progenitor of the wheat D genome Aegilops tauschii.</title>
        <authorList>
            <person name="Luo M.C."/>
            <person name="Gu Y.Q."/>
            <person name="Puiu D."/>
            <person name="Wang H."/>
            <person name="Twardziok S.O."/>
            <person name="Deal K.R."/>
            <person name="Huo N."/>
            <person name="Zhu T."/>
            <person name="Wang L."/>
            <person name="Wang Y."/>
            <person name="McGuire P.E."/>
            <person name="Liu S."/>
            <person name="Long H."/>
            <person name="Ramasamy R.K."/>
            <person name="Rodriguez J.C."/>
            <person name="Van S.L."/>
            <person name="Yuan L."/>
            <person name="Wang Z."/>
            <person name="Xia Z."/>
            <person name="Xiao L."/>
            <person name="Anderson O.D."/>
            <person name="Ouyang S."/>
            <person name="Liang Y."/>
            <person name="Zimin A.V."/>
            <person name="Pertea G."/>
            <person name="Qi P."/>
            <person name="Bennetzen J.L."/>
            <person name="Dai X."/>
            <person name="Dawson M.W."/>
            <person name="Muller H.G."/>
            <person name="Kugler K."/>
            <person name="Rivarola-Duarte L."/>
            <person name="Spannagl M."/>
            <person name="Mayer K.F.X."/>
            <person name="Lu F.H."/>
            <person name="Bevan M.W."/>
            <person name="Leroy P."/>
            <person name="Li P."/>
            <person name="You F.M."/>
            <person name="Sun Q."/>
            <person name="Liu Z."/>
            <person name="Lyons E."/>
            <person name="Wicker T."/>
            <person name="Salzberg S.L."/>
            <person name="Devos K.M."/>
            <person name="Dvorak J."/>
        </authorList>
    </citation>
    <scope>NUCLEOTIDE SEQUENCE [LARGE SCALE GENOMIC DNA]</scope>
    <source>
        <strain evidence="1">cv. AL8/78</strain>
    </source>
</reference>
<reference evidence="2" key="1">
    <citation type="journal article" date="2014" name="Science">
        <title>Ancient hybridizations among the ancestral genomes of bread wheat.</title>
        <authorList>
            <consortium name="International Wheat Genome Sequencing Consortium,"/>
            <person name="Marcussen T."/>
            <person name="Sandve S.R."/>
            <person name="Heier L."/>
            <person name="Spannagl M."/>
            <person name="Pfeifer M."/>
            <person name="Jakobsen K.S."/>
            <person name="Wulff B.B."/>
            <person name="Steuernagel B."/>
            <person name="Mayer K.F."/>
            <person name="Olsen O.A."/>
        </authorList>
    </citation>
    <scope>NUCLEOTIDE SEQUENCE [LARGE SCALE GENOMIC DNA]</scope>
    <source>
        <strain evidence="2">cv. AL8/78</strain>
    </source>
</reference>
<reference evidence="2" key="2">
    <citation type="journal article" date="2017" name="Nat. Plants">
        <title>The Aegilops tauschii genome reveals multiple impacts of transposons.</title>
        <authorList>
            <person name="Zhao G."/>
            <person name="Zou C."/>
            <person name="Li K."/>
            <person name="Wang K."/>
            <person name="Li T."/>
            <person name="Gao L."/>
            <person name="Zhang X."/>
            <person name="Wang H."/>
            <person name="Yang Z."/>
            <person name="Liu X."/>
            <person name="Jiang W."/>
            <person name="Mao L."/>
            <person name="Kong X."/>
            <person name="Jiao Y."/>
            <person name="Jia J."/>
        </authorList>
    </citation>
    <scope>NUCLEOTIDE SEQUENCE [LARGE SCALE GENOMIC DNA]</scope>
    <source>
        <strain evidence="2">cv. AL8/78</strain>
    </source>
</reference>
<keyword evidence="2" id="KW-1185">Reference proteome</keyword>
<organism evidence="1 2">
    <name type="scientific">Aegilops tauschii subsp. strangulata</name>
    <name type="common">Goatgrass</name>
    <dbReference type="NCBI Taxonomy" id="200361"/>
    <lineage>
        <taxon>Eukaryota</taxon>
        <taxon>Viridiplantae</taxon>
        <taxon>Streptophyta</taxon>
        <taxon>Embryophyta</taxon>
        <taxon>Tracheophyta</taxon>
        <taxon>Spermatophyta</taxon>
        <taxon>Magnoliopsida</taxon>
        <taxon>Liliopsida</taxon>
        <taxon>Poales</taxon>
        <taxon>Poaceae</taxon>
        <taxon>BOP clade</taxon>
        <taxon>Pooideae</taxon>
        <taxon>Triticodae</taxon>
        <taxon>Triticeae</taxon>
        <taxon>Triticinae</taxon>
        <taxon>Aegilops</taxon>
    </lineage>
</organism>